<keyword evidence="1" id="KW-0472">Membrane</keyword>
<accession>A0A0F9HQK4</accession>
<dbReference type="AlphaFoldDB" id="A0A0F9HQK4"/>
<comment type="caution">
    <text evidence="2">The sequence shown here is derived from an EMBL/GenBank/DDBJ whole genome shotgun (WGS) entry which is preliminary data.</text>
</comment>
<feature type="transmembrane region" description="Helical" evidence="1">
    <location>
        <begin position="129"/>
        <end position="156"/>
    </location>
</feature>
<organism evidence="2">
    <name type="scientific">marine sediment metagenome</name>
    <dbReference type="NCBI Taxonomy" id="412755"/>
    <lineage>
        <taxon>unclassified sequences</taxon>
        <taxon>metagenomes</taxon>
        <taxon>ecological metagenomes</taxon>
    </lineage>
</organism>
<sequence length="163" mass="18030">MNKKAGVPDGIFYMVAIFAVAIISVVGYMVFTEINDHFQTSNSITGQGKTLMDDLHGKYVGIIDNAFLLISIGILLGTVVGVWFIRTHPALFWIMIPIFAFIIFLSAIYANVFFAFTQNDKIIEAANEFVIITFIMNNYAYVMTGAIILIAIALFAKGKSEVI</sequence>
<feature type="transmembrane region" description="Helical" evidence="1">
    <location>
        <begin position="12"/>
        <end position="31"/>
    </location>
</feature>
<keyword evidence="1" id="KW-1133">Transmembrane helix</keyword>
<protein>
    <submittedName>
        <fullName evidence="2">Uncharacterized protein</fullName>
    </submittedName>
</protein>
<feature type="transmembrane region" description="Helical" evidence="1">
    <location>
        <begin position="66"/>
        <end position="85"/>
    </location>
</feature>
<gene>
    <name evidence="2" type="ORF">LCGC14_1753490</name>
</gene>
<proteinExistence type="predicted"/>
<reference evidence="2" key="1">
    <citation type="journal article" date="2015" name="Nature">
        <title>Complex archaea that bridge the gap between prokaryotes and eukaryotes.</title>
        <authorList>
            <person name="Spang A."/>
            <person name="Saw J.H."/>
            <person name="Jorgensen S.L."/>
            <person name="Zaremba-Niedzwiedzka K."/>
            <person name="Martijn J."/>
            <person name="Lind A.E."/>
            <person name="van Eijk R."/>
            <person name="Schleper C."/>
            <person name="Guy L."/>
            <person name="Ettema T.J."/>
        </authorList>
    </citation>
    <scope>NUCLEOTIDE SEQUENCE</scope>
</reference>
<name>A0A0F9HQK4_9ZZZZ</name>
<feature type="transmembrane region" description="Helical" evidence="1">
    <location>
        <begin position="91"/>
        <end position="117"/>
    </location>
</feature>
<evidence type="ECO:0000313" key="2">
    <source>
        <dbReference type="EMBL" id="KKM05502.1"/>
    </source>
</evidence>
<dbReference type="EMBL" id="LAZR01016206">
    <property type="protein sequence ID" value="KKM05502.1"/>
    <property type="molecule type" value="Genomic_DNA"/>
</dbReference>
<keyword evidence="1" id="KW-0812">Transmembrane</keyword>
<evidence type="ECO:0000256" key="1">
    <source>
        <dbReference type="SAM" id="Phobius"/>
    </source>
</evidence>